<dbReference type="RefSeq" id="WP_128520093.1">
    <property type="nucleotide sequence ID" value="NZ_RJQC01000002.1"/>
</dbReference>
<evidence type="ECO:0000313" key="1">
    <source>
        <dbReference type="EMBL" id="RNM30164.1"/>
    </source>
</evidence>
<name>A0A3N0HZK6_9FIRM</name>
<organism evidence="1 2">
    <name type="scientific">Absicoccus porci</name>
    <dbReference type="NCBI Taxonomy" id="2486576"/>
    <lineage>
        <taxon>Bacteria</taxon>
        <taxon>Bacillati</taxon>
        <taxon>Bacillota</taxon>
        <taxon>Erysipelotrichia</taxon>
        <taxon>Erysipelotrichales</taxon>
        <taxon>Erysipelotrichaceae</taxon>
        <taxon>Absicoccus</taxon>
    </lineage>
</organism>
<reference evidence="1 2" key="1">
    <citation type="submission" date="2018-11" db="EMBL/GenBank/DDBJ databases">
        <title>Clostridium sp. nov., a member of the family Erysipelotrichaceae isolated from pig faeces.</title>
        <authorList>
            <person name="Chang Y.-H."/>
        </authorList>
    </citation>
    <scope>NUCLEOTIDE SEQUENCE [LARGE SCALE GENOMIC DNA]</scope>
    <source>
        <strain evidence="1 2">YH-panp20</strain>
    </source>
</reference>
<dbReference type="EMBL" id="RJQC01000002">
    <property type="protein sequence ID" value="RNM30164.1"/>
    <property type="molecule type" value="Genomic_DNA"/>
</dbReference>
<gene>
    <name evidence="1" type="ORF">EDX97_05010</name>
</gene>
<dbReference type="Proteomes" id="UP000276568">
    <property type="component" value="Unassembled WGS sequence"/>
</dbReference>
<keyword evidence="2" id="KW-1185">Reference proteome</keyword>
<accession>A0A3N0HZK6</accession>
<comment type="caution">
    <text evidence="1">The sequence shown here is derived from an EMBL/GenBank/DDBJ whole genome shotgun (WGS) entry which is preliminary data.</text>
</comment>
<evidence type="ECO:0000313" key="2">
    <source>
        <dbReference type="Proteomes" id="UP000276568"/>
    </source>
</evidence>
<dbReference type="OrthoDB" id="1957452at2"/>
<proteinExistence type="predicted"/>
<sequence length="134" mass="15833">MEFFTIHTYDREPEALSIDDAAQIHDQMIFEMGEDLVAKEYYRLLLEASIEYIDIRTKWAIQTKEENHAMNDTRTKKHNAVIYGLDELANYLCSMGYRCAWRDRIGYEKDGKYFRKRCGDFGCYLAFLASLSTR</sequence>
<protein>
    <submittedName>
        <fullName evidence="1">Uncharacterized protein</fullName>
    </submittedName>
</protein>
<dbReference type="AlphaFoldDB" id="A0A3N0HZK6"/>